<accession>A0A9D2J3I0</accession>
<keyword evidence="3" id="KW-0472">Membrane</keyword>
<proteinExistence type="predicted"/>
<feature type="region of interest" description="Disordered" evidence="2">
    <location>
        <begin position="187"/>
        <end position="209"/>
    </location>
</feature>
<keyword evidence="3" id="KW-0812">Transmembrane</keyword>
<gene>
    <name evidence="4" type="ORF">H9815_07535</name>
</gene>
<keyword evidence="1" id="KW-0175">Coiled coil</keyword>
<evidence type="ECO:0000313" key="5">
    <source>
        <dbReference type="Proteomes" id="UP000824037"/>
    </source>
</evidence>
<dbReference type="InterPro" id="IPR007060">
    <property type="entry name" value="FtsL/DivIC"/>
</dbReference>
<dbReference type="Pfam" id="PF04977">
    <property type="entry name" value="DivIC"/>
    <property type="match status" value="1"/>
</dbReference>
<evidence type="ECO:0000256" key="1">
    <source>
        <dbReference type="SAM" id="Coils"/>
    </source>
</evidence>
<feature type="transmembrane region" description="Helical" evidence="3">
    <location>
        <begin position="106"/>
        <end position="127"/>
    </location>
</feature>
<dbReference type="AlphaFoldDB" id="A0A9D2J3I0"/>
<feature type="compositionally biased region" description="Low complexity" evidence="2">
    <location>
        <begin position="76"/>
        <end position="90"/>
    </location>
</feature>
<evidence type="ECO:0000256" key="3">
    <source>
        <dbReference type="SAM" id="Phobius"/>
    </source>
</evidence>
<protein>
    <submittedName>
        <fullName evidence="4">Septum formation initiator family protein</fullName>
    </submittedName>
</protein>
<reference evidence="4" key="2">
    <citation type="submission" date="2021-04" db="EMBL/GenBank/DDBJ databases">
        <authorList>
            <person name="Gilroy R."/>
        </authorList>
    </citation>
    <scope>NUCLEOTIDE SEQUENCE</scope>
    <source>
        <strain evidence="4">ChiGjej4B4-7305</strain>
    </source>
</reference>
<reference evidence="4" key="1">
    <citation type="journal article" date="2021" name="PeerJ">
        <title>Extensive microbial diversity within the chicken gut microbiome revealed by metagenomics and culture.</title>
        <authorList>
            <person name="Gilroy R."/>
            <person name="Ravi A."/>
            <person name="Getino M."/>
            <person name="Pursley I."/>
            <person name="Horton D.L."/>
            <person name="Alikhan N.F."/>
            <person name="Baker D."/>
            <person name="Gharbi K."/>
            <person name="Hall N."/>
            <person name="Watson M."/>
            <person name="Adriaenssens E.M."/>
            <person name="Foster-Nyarko E."/>
            <person name="Jarju S."/>
            <person name="Secka A."/>
            <person name="Antonio M."/>
            <person name="Oren A."/>
            <person name="Chaudhuri R.R."/>
            <person name="La Ragione R."/>
            <person name="Hildebrand F."/>
            <person name="Pallen M.J."/>
        </authorList>
    </citation>
    <scope>NUCLEOTIDE SEQUENCE</scope>
    <source>
        <strain evidence="4">ChiGjej4B4-7305</strain>
    </source>
</reference>
<evidence type="ECO:0000256" key="2">
    <source>
        <dbReference type="SAM" id="MobiDB-lite"/>
    </source>
</evidence>
<sequence length="228" mass="24593">MTTRRPPTPRSRTRAAGAGASPRKGGGSARQQSATSRRTSAGGSKRRAAAGAKRGTTGTRKTPPSVPPRPRGKPGTGSTARRTGSRTAPAQTETSKEPRQITVRGLVLFVVVLMAFIVLAPTLRAYVTQQEQHRELAAQIEATEERNTVLQGEIDKWDDPAFVQARARERLGFVMPGETPYRVVDPQTVTGEEVPDEPGEDGPVSVPQEGPWYLTVWESVQVAGEDDE</sequence>
<feature type="compositionally biased region" description="Low complexity" evidence="2">
    <location>
        <begin position="14"/>
        <end position="23"/>
    </location>
</feature>
<comment type="caution">
    <text evidence="4">The sequence shown here is derived from an EMBL/GenBank/DDBJ whole genome shotgun (WGS) entry which is preliminary data.</text>
</comment>
<dbReference type="EMBL" id="DXBY01000129">
    <property type="protein sequence ID" value="HIZ35615.1"/>
    <property type="molecule type" value="Genomic_DNA"/>
</dbReference>
<evidence type="ECO:0000313" key="4">
    <source>
        <dbReference type="EMBL" id="HIZ35615.1"/>
    </source>
</evidence>
<feature type="compositionally biased region" description="Low complexity" evidence="2">
    <location>
        <begin position="35"/>
        <end position="63"/>
    </location>
</feature>
<organism evidence="4 5">
    <name type="scientific">Candidatus Ruania gallistercoris</name>
    <dbReference type="NCBI Taxonomy" id="2838746"/>
    <lineage>
        <taxon>Bacteria</taxon>
        <taxon>Bacillati</taxon>
        <taxon>Actinomycetota</taxon>
        <taxon>Actinomycetes</taxon>
        <taxon>Micrococcales</taxon>
        <taxon>Ruaniaceae</taxon>
        <taxon>Ruania</taxon>
    </lineage>
</organism>
<feature type="coiled-coil region" evidence="1">
    <location>
        <begin position="126"/>
        <end position="153"/>
    </location>
</feature>
<feature type="region of interest" description="Disordered" evidence="2">
    <location>
        <begin position="1"/>
        <end position="99"/>
    </location>
</feature>
<dbReference type="Proteomes" id="UP000824037">
    <property type="component" value="Unassembled WGS sequence"/>
</dbReference>
<name>A0A9D2J3I0_9MICO</name>
<keyword evidence="3" id="KW-1133">Transmembrane helix</keyword>